<dbReference type="GO" id="GO:0005634">
    <property type="term" value="C:nucleus"/>
    <property type="evidence" value="ECO:0007669"/>
    <property type="project" value="InterPro"/>
</dbReference>
<gene>
    <name evidence="2" type="primary">TDEL0C02340</name>
    <name evidence="2" type="ORF">TDEL_0C02340</name>
</gene>
<dbReference type="GO" id="GO:0051382">
    <property type="term" value="P:kinetochore assembly"/>
    <property type="evidence" value="ECO:0007669"/>
    <property type="project" value="EnsemblFungi"/>
</dbReference>
<evidence type="ECO:0000313" key="3">
    <source>
        <dbReference type="Proteomes" id="UP000005627"/>
    </source>
</evidence>
<dbReference type="Pfam" id="PF10384">
    <property type="entry name" value="Scm3"/>
    <property type="match status" value="1"/>
</dbReference>
<accession>G8ZRI1</accession>
<dbReference type="STRING" id="1076872.G8ZRI1"/>
<dbReference type="GO" id="GO:0042393">
    <property type="term" value="F:histone binding"/>
    <property type="evidence" value="ECO:0007669"/>
    <property type="project" value="InterPro"/>
</dbReference>
<dbReference type="InParanoid" id="G8ZRI1"/>
<organism evidence="2 3">
    <name type="scientific">Torulaspora delbrueckii</name>
    <name type="common">Yeast</name>
    <name type="synonym">Candida colliculosa</name>
    <dbReference type="NCBI Taxonomy" id="4950"/>
    <lineage>
        <taxon>Eukaryota</taxon>
        <taxon>Fungi</taxon>
        <taxon>Dikarya</taxon>
        <taxon>Ascomycota</taxon>
        <taxon>Saccharomycotina</taxon>
        <taxon>Saccharomycetes</taxon>
        <taxon>Saccharomycetales</taxon>
        <taxon>Saccharomycetaceae</taxon>
        <taxon>Torulaspora</taxon>
    </lineage>
</organism>
<dbReference type="GO" id="GO:0097030">
    <property type="term" value="F:CENP-A containing nucleosome binding"/>
    <property type="evidence" value="ECO:0007669"/>
    <property type="project" value="EnsemblFungi"/>
</dbReference>
<sequence>MRSKGKSSKKVALKKLHGALKSILGSSEEELKKRKDKGIVEILPGAEAKKISSRKKSPPVAVEKRNGLTYIVSREKQLIPMLTDDEIMQRHKLADENMKTAWTSIINKYESVEDQGDVIDLRTGEVVEDYGHLRGLSHELPQDSSHYRSTLTSLLGVKDEGDTRRDLWQDGDDDEDDEEYNSENEAREEEGTDTDSQTSEYEKVLNTKIRD</sequence>
<dbReference type="Proteomes" id="UP000005627">
    <property type="component" value="Chromosome 3"/>
</dbReference>
<dbReference type="Gene3D" id="6.10.250.2010">
    <property type="match status" value="1"/>
</dbReference>
<name>G8ZRI1_TORDE</name>
<dbReference type="OrthoDB" id="2420608at2759"/>
<keyword evidence="3" id="KW-1185">Reference proteome</keyword>
<dbReference type="GO" id="GO:2000059">
    <property type="term" value="P:negative regulation of ubiquitin-dependent protein catabolic process"/>
    <property type="evidence" value="ECO:0007669"/>
    <property type="project" value="EnsemblFungi"/>
</dbReference>
<dbReference type="EMBL" id="HE616744">
    <property type="protein sequence ID" value="CCE91123.1"/>
    <property type="molecule type" value="Genomic_DNA"/>
</dbReference>
<dbReference type="AlphaFoldDB" id="G8ZRI1"/>
<dbReference type="GO" id="GO:0000779">
    <property type="term" value="C:condensed chromosome, centromeric region"/>
    <property type="evidence" value="ECO:0007669"/>
    <property type="project" value="EnsemblFungi"/>
</dbReference>
<reference evidence="2 3" key="1">
    <citation type="journal article" date="2011" name="Proc. Natl. Acad. Sci. U.S.A.">
        <title>Evolutionary erosion of yeast sex chromosomes by mating-type switching accidents.</title>
        <authorList>
            <person name="Gordon J.L."/>
            <person name="Armisen D."/>
            <person name="Proux-Wera E."/>
            <person name="Oheigeartaigh S.S."/>
            <person name="Byrne K.P."/>
            <person name="Wolfe K.H."/>
        </authorList>
    </citation>
    <scope>NUCLEOTIDE SEQUENCE [LARGE SCALE GENOMIC DNA]</scope>
    <source>
        <strain evidence="3">ATCC 10662 / CBS 1146 / NBRC 0425 / NCYC 2629 / NRRL Y-866</strain>
    </source>
</reference>
<feature type="region of interest" description="Disordered" evidence="1">
    <location>
        <begin position="162"/>
        <end position="211"/>
    </location>
</feature>
<dbReference type="GeneID" id="11500458"/>
<feature type="compositionally biased region" description="Basic and acidic residues" evidence="1">
    <location>
        <begin position="200"/>
        <end position="211"/>
    </location>
</feature>
<dbReference type="GO" id="GO:0071459">
    <property type="term" value="P:protein localization to chromosome, centromeric region"/>
    <property type="evidence" value="ECO:0007669"/>
    <property type="project" value="EnsemblFungi"/>
</dbReference>
<dbReference type="FunCoup" id="G8ZRI1">
    <property type="interactions" value="39"/>
</dbReference>
<evidence type="ECO:0000256" key="1">
    <source>
        <dbReference type="SAM" id="MobiDB-lite"/>
    </source>
</evidence>
<dbReference type="eggNOG" id="ENOG502S4HZ">
    <property type="taxonomic scope" value="Eukaryota"/>
</dbReference>
<dbReference type="KEGG" id="tdl:TDEL_0C02340"/>
<dbReference type="GO" id="GO:0007059">
    <property type="term" value="P:chromosome segregation"/>
    <property type="evidence" value="ECO:0007669"/>
    <property type="project" value="EnsemblFungi"/>
</dbReference>
<protein>
    <submittedName>
        <fullName evidence="2">Uncharacterized protein</fullName>
    </submittedName>
</protein>
<dbReference type="GO" id="GO:0000086">
    <property type="term" value="P:G2/M transition of mitotic cell cycle"/>
    <property type="evidence" value="ECO:0007669"/>
    <property type="project" value="EnsemblFungi"/>
</dbReference>
<proteinExistence type="predicted"/>
<evidence type="ECO:0000313" key="2">
    <source>
        <dbReference type="EMBL" id="CCE91123.1"/>
    </source>
</evidence>
<dbReference type="HOGENOM" id="CLU_106374_0_0_1"/>
<dbReference type="InterPro" id="IPR018465">
    <property type="entry name" value="Scm3/HJURP"/>
</dbReference>
<feature type="compositionally biased region" description="Acidic residues" evidence="1">
    <location>
        <begin position="169"/>
        <end position="193"/>
    </location>
</feature>
<dbReference type="RefSeq" id="XP_003680334.1">
    <property type="nucleotide sequence ID" value="XM_003680286.1"/>
</dbReference>